<organism evidence="1 2">
    <name type="scientific">Levilactobacillus tongjiangensis</name>
    <dbReference type="NCBI Taxonomy" id="2486023"/>
    <lineage>
        <taxon>Bacteria</taxon>
        <taxon>Bacillati</taxon>
        <taxon>Bacillota</taxon>
        <taxon>Bacilli</taxon>
        <taxon>Lactobacillales</taxon>
        <taxon>Lactobacillaceae</taxon>
        <taxon>Levilactobacillus</taxon>
    </lineage>
</organism>
<name>A0ABW1SUZ9_9LACO</name>
<gene>
    <name evidence="1" type="ORF">ACFP1G_12110</name>
</gene>
<evidence type="ECO:0008006" key="3">
    <source>
        <dbReference type="Google" id="ProtNLM"/>
    </source>
</evidence>
<keyword evidence="2" id="KW-1185">Reference proteome</keyword>
<proteinExistence type="predicted"/>
<sequence>MPKTDWIIAKLAQSMNYLVLVVTMMTKLIDITGKKFGRLTAVCIDNSQRPKGSTRAYWRFKCDCGNVTYASGIDVRKGKIQSCGCLHDELVSKRFRKHGHSNTKLYFVWESMKQRCFNPNNKSFSDYGGRGVSICNQWKNSFYAFERWSIQNGYEGGKSIDRIDVDGNYCPSNCRWTDWKTQANNRRKRNSPVTNRLRADNISGVRGVSFDKSKNKWVAKMMYRNRIILDRSFTSYEEAVKERHLAEIRCQKNAI</sequence>
<protein>
    <recommendedName>
        <fullName evidence="3">AP2/ERF domain-containing protein</fullName>
    </recommendedName>
</protein>
<evidence type="ECO:0000313" key="1">
    <source>
        <dbReference type="EMBL" id="MFC6208204.1"/>
    </source>
</evidence>
<reference evidence="2" key="1">
    <citation type="journal article" date="2019" name="Int. J. Syst. Evol. Microbiol.">
        <title>The Global Catalogue of Microorganisms (GCM) 10K type strain sequencing project: providing services to taxonomists for standard genome sequencing and annotation.</title>
        <authorList>
            <consortium name="The Broad Institute Genomics Platform"/>
            <consortium name="The Broad Institute Genome Sequencing Center for Infectious Disease"/>
            <person name="Wu L."/>
            <person name="Ma J."/>
        </authorList>
    </citation>
    <scope>NUCLEOTIDE SEQUENCE [LARGE SCALE GENOMIC DNA]</scope>
    <source>
        <strain evidence="2">CCM 8905</strain>
    </source>
</reference>
<accession>A0ABW1SUZ9</accession>
<dbReference type="RefSeq" id="WP_125694875.1">
    <property type="nucleotide sequence ID" value="NZ_JBHSSK010000038.1"/>
</dbReference>
<dbReference type="EMBL" id="JBHSSK010000038">
    <property type="protein sequence ID" value="MFC6208204.1"/>
    <property type="molecule type" value="Genomic_DNA"/>
</dbReference>
<dbReference type="Proteomes" id="UP001596254">
    <property type="component" value="Unassembled WGS sequence"/>
</dbReference>
<comment type="caution">
    <text evidence="1">The sequence shown here is derived from an EMBL/GenBank/DDBJ whole genome shotgun (WGS) entry which is preliminary data.</text>
</comment>
<evidence type="ECO:0000313" key="2">
    <source>
        <dbReference type="Proteomes" id="UP001596254"/>
    </source>
</evidence>